<dbReference type="GO" id="GO:0005758">
    <property type="term" value="C:mitochondrial intermembrane space"/>
    <property type="evidence" value="ECO:0007669"/>
    <property type="project" value="EnsemblFungi"/>
</dbReference>
<dbReference type="GO" id="GO:0046557">
    <property type="term" value="F:glucan endo-1,6-beta-glucosidase activity"/>
    <property type="evidence" value="ECO:0007669"/>
    <property type="project" value="TreeGrafter"/>
</dbReference>
<dbReference type="EMBL" id="HE806320">
    <property type="protein sequence ID" value="CCH61307.1"/>
    <property type="molecule type" value="Genomic_DNA"/>
</dbReference>
<evidence type="ECO:0000256" key="3">
    <source>
        <dbReference type="ARBA" id="ARBA00023295"/>
    </source>
</evidence>
<dbReference type="OrthoDB" id="1887033at2759"/>
<dbReference type="HOGENOM" id="CLU_004624_8_2_1"/>
<dbReference type="AlphaFoldDB" id="I2H4K5"/>
<evidence type="ECO:0000313" key="4">
    <source>
        <dbReference type="EMBL" id="CCH61307.1"/>
    </source>
</evidence>
<evidence type="ECO:0000256" key="2">
    <source>
        <dbReference type="ARBA" id="ARBA00022801"/>
    </source>
</evidence>
<dbReference type="eggNOG" id="ENOG502QVVM">
    <property type="taxonomic scope" value="Eukaryota"/>
</dbReference>
<dbReference type="OMA" id="GWFFWTL"/>
<dbReference type="FunCoup" id="I2H4K5">
    <property type="interactions" value="50"/>
</dbReference>
<proteinExistence type="inferred from homology"/>
<dbReference type="KEGG" id="tbl:TBLA_0E02530"/>
<dbReference type="InterPro" id="IPR050386">
    <property type="entry name" value="Glycosyl_hydrolase_5"/>
</dbReference>
<keyword evidence="3" id="KW-0326">Glycosidase</keyword>
<dbReference type="GO" id="GO:0009251">
    <property type="term" value="P:glucan catabolic process"/>
    <property type="evidence" value="ECO:0007669"/>
    <property type="project" value="TreeGrafter"/>
</dbReference>
<evidence type="ECO:0000313" key="5">
    <source>
        <dbReference type="Proteomes" id="UP000002866"/>
    </source>
</evidence>
<comment type="similarity">
    <text evidence="1">Belongs to the glycosyl hydrolase 5 (cellulase A) family.</text>
</comment>
<dbReference type="GO" id="GO:0005576">
    <property type="term" value="C:extracellular region"/>
    <property type="evidence" value="ECO:0007669"/>
    <property type="project" value="TreeGrafter"/>
</dbReference>
<dbReference type="PANTHER" id="PTHR31297:SF43">
    <property type="entry name" value="GLUCAN 1,3-BETA-GLUCOSIDASE 3"/>
    <property type="match status" value="1"/>
</dbReference>
<name>I2H4K5_HENB6</name>
<evidence type="ECO:0008006" key="6">
    <source>
        <dbReference type="Google" id="ProtNLM"/>
    </source>
</evidence>
<protein>
    <recommendedName>
        <fullName evidence="6">Glycoside hydrolase family 5 domain-containing protein</fullName>
    </recommendedName>
</protein>
<evidence type="ECO:0000256" key="1">
    <source>
        <dbReference type="ARBA" id="ARBA00005641"/>
    </source>
</evidence>
<dbReference type="GO" id="GO:0009986">
    <property type="term" value="C:cell surface"/>
    <property type="evidence" value="ECO:0007669"/>
    <property type="project" value="TreeGrafter"/>
</dbReference>
<reference evidence="4 5" key="1">
    <citation type="journal article" date="2011" name="Proc. Natl. Acad. Sci. U.S.A.">
        <title>Evolutionary erosion of yeast sex chromosomes by mating-type switching accidents.</title>
        <authorList>
            <person name="Gordon J.L."/>
            <person name="Armisen D."/>
            <person name="Proux-Wera E."/>
            <person name="Oheigeartaigh S.S."/>
            <person name="Byrne K.P."/>
            <person name="Wolfe K.H."/>
        </authorList>
    </citation>
    <scope>NUCLEOTIDE SEQUENCE [LARGE SCALE GENOMIC DNA]</scope>
    <source>
        <strain evidence="5">ATCC 34711 / CBS 6284 / DSM 70876 / NBRC 10599 / NRRL Y-10934 / UCD 77-7</strain>
    </source>
</reference>
<keyword evidence="2" id="KW-0378">Hydrolase</keyword>
<dbReference type="PANTHER" id="PTHR31297">
    <property type="entry name" value="GLUCAN ENDO-1,6-BETA-GLUCOSIDASE B"/>
    <property type="match status" value="1"/>
</dbReference>
<gene>
    <name evidence="4" type="primary">TBLA0E02530</name>
    <name evidence="4" type="ORF">TBLA_0E02530</name>
</gene>
<dbReference type="RefSeq" id="XP_004180826.1">
    <property type="nucleotide sequence ID" value="XM_004180778.1"/>
</dbReference>
<dbReference type="SUPFAM" id="SSF51445">
    <property type="entry name" value="(Trans)glycosidases"/>
    <property type="match status" value="1"/>
</dbReference>
<dbReference type="InParanoid" id="I2H4K5"/>
<dbReference type="GeneID" id="14496380"/>
<dbReference type="Proteomes" id="UP000002866">
    <property type="component" value="Chromosome 5"/>
</dbReference>
<dbReference type="STRING" id="1071380.I2H4K5"/>
<accession>I2H4K5</accession>
<dbReference type="InterPro" id="IPR017853">
    <property type="entry name" value="GH"/>
</dbReference>
<dbReference type="Gene3D" id="3.20.20.80">
    <property type="entry name" value="Glycosidases"/>
    <property type="match status" value="1"/>
</dbReference>
<keyword evidence="5" id="KW-1185">Reference proteome</keyword>
<sequence>MAFGIFNKDKEEDLVTMVKDIVEPEAIPNANQLSEKYYYRYRENHGVNLGSCFVLEPWIFDNLFDKGGSCEFDAITNLSRAIGVEATAQRLNQHYSDYINKIDWIFLKNVANITALRVPIGYWHVNNGSFLGGLPFQPLQSVYSKAKPWDQLRNLISIASKYRIGILIDIHGLPGGANTDFHSGFNNPSPSFFSNGNYVNAMTEKILPFIVQNICSPNNNVIGLQIVNESVFDNNANGQKFYYAKAAVAIRKVDSFLPVIISDGWWPGQWGDWLQLTKLYNTVVVDTHVYRCYSDSDKSKNAGQIINDLAGSVNLPNDRGDFVVGEFSCVLDQSTWNKTQGSRSDWVRKYGNAQVSIFRKEASWGSFFWTLKFRWGDGGEWGFIPMTNQGCVPKRSTQGVNIDDNKVNQIIQQHISYWKDKGGEKMEHWRFQDAIRAAVNDIRAFSSFDNSRIGRWYSWKAQRRQAYIQSKGDSEYMWEWDQGYQQGLDNFNRF</sequence>
<dbReference type="FunFam" id="3.20.20.80:FF:000100">
    <property type="entry name" value="Glycoside hydrolase superfamily"/>
    <property type="match status" value="1"/>
</dbReference>
<organism evidence="4 5">
    <name type="scientific">Henningerozyma blattae (strain ATCC 34711 / CBS 6284 / DSM 70876 / NBRC 10599 / NRRL Y-10934 / UCD 77-7)</name>
    <name type="common">Yeast</name>
    <name type="synonym">Tetrapisispora blattae</name>
    <dbReference type="NCBI Taxonomy" id="1071380"/>
    <lineage>
        <taxon>Eukaryota</taxon>
        <taxon>Fungi</taxon>
        <taxon>Dikarya</taxon>
        <taxon>Ascomycota</taxon>
        <taxon>Saccharomycotina</taxon>
        <taxon>Saccharomycetes</taxon>
        <taxon>Saccharomycetales</taxon>
        <taxon>Saccharomycetaceae</taxon>
        <taxon>Henningerozyma</taxon>
    </lineage>
</organism>